<evidence type="ECO:0000256" key="7">
    <source>
        <dbReference type="ARBA" id="ARBA00022786"/>
    </source>
</evidence>
<proteinExistence type="predicted"/>
<dbReference type="PANTHER" id="PTHR13312">
    <property type="entry name" value="HIV-INDUCED PROTEIN-7-LIKE PROTEASE"/>
    <property type="match status" value="1"/>
</dbReference>
<organism evidence="13 14">
    <name type="scientific">Sporidiobolus salmonicolor</name>
    <name type="common">Yeast-like fungus</name>
    <name type="synonym">Sporobolomyces salmonicolor</name>
    <dbReference type="NCBI Taxonomy" id="5005"/>
    <lineage>
        <taxon>Eukaryota</taxon>
        <taxon>Fungi</taxon>
        <taxon>Dikarya</taxon>
        <taxon>Basidiomycota</taxon>
        <taxon>Pucciniomycotina</taxon>
        <taxon>Microbotryomycetes</taxon>
        <taxon>Sporidiobolales</taxon>
        <taxon>Sporidiobolaceae</taxon>
        <taxon>Sporobolomyces</taxon>
    </lineage>
</organism>
<dbReference type="AlphaFoldDB" id="A0A0D6EI93"/>
<accession>A0A0D6EI93</accession>
<dbReference type="Gene3D" id="3.90.70.80">
    <property type="match status" value="1"/>
</dbReference>
<dbReference type="Proteomes" id="UP000243876">
    <property type="component" value="Unassembled WGS sequence"/>
</dbReference>
<evidence type="ECO:0000256" key="1">
    <source>
        <dbReference type="ARBA" id="ARBA00000707"/>
    </source>
</evidence>
<dbReference type="Pfam" id="PF24560">
    <property type="entry name" value="zf-C2H2_OTU1_C"/>
    <property type="match status" value="1"/>
</dbReference>
<reference evidence="14" key="1">
    <citation type="submission" date="2015-02" db="EMBL/GenBank/DDBJ databases">
        <authorList>
            <person name="Gon?alves P."/>
        </authorList>
    </citation>
    <scope>NUCLEOTIDE SEQUENCE [LARGE SCALE GENOMIC DNA]</scope>
</reference>
<dbReference type="OrthoDB" id="65596at2759"/>
<evidence type="ECO:0000256" key="9">
    <source>
        <dbReference type="ARBA" id="ARBA00022807"/>
    </source>
</evidence>
<keyword evidence="5" id="KW-0479">Metal-binding</keyword>
<evidence type="ECO:0000256" key="3">
    <source>
        <dbReference type="ARBA" id="ARBA00022490"/>
    </source>
</evidence>
<evidence type="ECO:0000259" key="12">
    <source>
        <dbReference type="PROSITE" id="PS50802"/>
    </source>
</evidence>
<protein>
    <recommendedName>
        <fullName evidence="11">Ubiquitin thioesterase OTU</fullName>
        <ecNumber evidence="11">3.4.19.12</ecNumber>
    </recommendedName>
</protein>
<dbReference type="InterPro" id="IPR003323">
    <property type="entry name" value="OTU_dom"/>
</dbReference>
<dbReference type="PROSITE" id="PS50802">
    <property type="entry name" value="OTU"/>
    <property type="match status" value="1"/>
</dbReference>
<dbReference type="GO" id="GO:0036503">
    <property type="term" value="P:ERAD pathway"/>
    <property type="evidence" value="ECO:0007669"/>
    <property type="project" value="TreeGrafter"/>
</dbReference>
<dbReference type="GO" id="GO:0008270">
    <property type="term" value="F:zinc ion binding"/>
    <property type="evidence" value="ECO:0007669"/>
    <property type="project" value="UniProtKB-KW"/>
</dbReference>
<comment type="catalytic activity">
    <reaction evidence="1 11">
        <text>Thiol-dependent hydrolysis of ester, thioester, amide, peptide and isopeptide bonds formed by the C-terminal Gly of ubiquitin (a 76-residue protein attached to proteins as an intracellular targeting signal).</text>
        <dbReference type="EC" id="3.4.19.12"/>
    </reaction>
</comment>
<dbReference type="GO" id="GO:0005634">
    <property type="term" value="C:nucleus"/>
    <property type="evidence" value="ECO:0007669"/>
    <property type="project" value="TreeGrafter"/>
</dbReference>
<sequence length="219" mass="23878">MITVLRLFFFKTVPDDNSCLFTAVGLVLNPGETNTSASLRKVVAGAIQDDPDTWSEVVLGRSPTEYISTILKPSSWGGAIELSIFSQHFATEIWSIDVQTGRVDKFGEGQGFRNVVLLVYSGIHYDALTLSFAPPEPASAFPPPNLEFDTTVFAKSDEHLAILTAALELVAKLRASHAYTDTATFTLKCEICKEAIIGEKEARSHAEKTGHTSFGEYNS</sequence>
<gene>
    <name evidence="13" type="primary">SPOSA6832_01292</name>
</gene>
<dbReference type="GO" id="GO:0004843">
    <property type="term" value="F:cysteine-type deubiquitinase activity"/>
    <property type="evidence" value="ECO:0007669"/>
    <property type="project" value="UniProtKB-UniRule"/>
</dbReference>
<evidence type="ECO:0000256" key="10">
    <source>
        <dbReference type="ARBA" id="ARBA00022833"/>
    </source>
</evidence>
<dbReference type="EMBL" id="CENE01000004">
    <property type="protein sequence ID" value="CEQ39732.1"/>
    <property type="molecule type" value="Genomic_DNA"/>
</dbReference>
<keyword evidence="14" id="KW-1185">Reference proteome</keyword>
<dbReference type="GO" id="GO:0016579">
    <property type="term" value="P:protein deubiquitination"/>
    <property type="evidence" value="ECO:0007669"/>
    <property type="project" value="TreeGrafter"/>
</dbReference>
<evidence type="ECO:0000256" key="11">
    <source>
        <dbReference type="RuleBase" id="RU367104"/>
    </source>
</evidence>
<dbReference type="GO" id="GO:0030968">
    <property type="term" value="P:endoplasmic reticulum unfolded protein response"/>
    <property type="evidence" value="ECO:0007669"/>
    <property type="project" value="TreeGrafter"/>
</dbReference>
<keyword evidence="6" id="KW-0863">Zinc-finger</keyword>
<dbReference type="InterPro" id="IPR057766">
    <property type="entry name" value="Znf-C2H2_OTU1-like_C"/>
</dbReference>
<keyword evidence="8 11" id="KW-0378">Hydrolase</keyword>
<dbReference type="EC" id="3.4.19.12" evidence="11"/>
<evidence type="ECO:0000256" key="5">
    <source>
        <dbReference type="ARBA" id="ARBA00022723"/>
    </source>
</evidence>
<dbReference type="CDD" id="cd22745">
    <property type="entry name" value="OTU_OTU1"/>
    <property type="match status" value="1"/>
</dbReference>
<evidence type="ECO:0000256" key="8">
    <source>
        <dbReference type="ARBA" id="ARBA00022801"/>
    </source>
</evidence>
<feature type="domain" description="OTU" evidence="12">
    <location>
        <begin position="8"/>
        <end position="131"/>
    </location>
</feature>
<evidence type="ECO:0000256" key="4">
    <source>
        <dbReference type="ARBA" id="ARBA00022670"/>
    </source>
</evidence>
<keyword evidence="4" id="KW-0645">Protease</keyword>
<dbReference type="PANTHER" id="PTHR13312:SF0">
    <property type="entry name" value="UBIQUITIN THIOESTERASE OTU1"/>
    <property type="match status" value="1"/>
</dbReference>
<dbReference type="Pfam" id="PF02338">
    <property type="entry name" value="OTU"/>
    <property type="match status" value="1"/>
</dbReference>
<keyword evidence="9 11" id="KW-0788">Thiol protease</keyword>
<dbReference type="FunFam" id="3.90.70.80:FF:000016">
    <property type="entry name" value="Putative ubiquitin thioesterase otu1"/>
    <property type="match status" value="1"/>
</dbReference>
<dbReference type="SUPFAM" id="SSF54001">
    <property type="entry name" value="Cysteine proteinases"/>
    <property type="match status" value="1"/>
</dbReference>
<keyword evidence="7 11" id="KW-0833">Ubl conjugation pathway</keyword>
<keyword evidence="10" id="KW-0862">Zinc</keyword>
<evidence type="ECO:0000313" key="14">
    <source>
        <dbReference type="Proteomes" id="UP000243876"/>
    </source>
</evidence>
<keyword evidence="3 11" id="KW-0963">Cytoplasm</keyword>
<evidence type="ECO:0000256" key="6">
    <source>
        <dbReference type="ARBA" id="ARBA00022771"/>
    </source>
</evidence>
<evidence type="ECO:0000313" key="13">
    <source>
        <dbReference type="EMBL" id="CEQ39732.1"/>
    </source>
</evidence>
<dbReference type="InterPro" id="IPR038765">
    <property type="entry name" value="Papain-like_cys_pep_sf"/>
</dbReference>
<comment type="subcellular location">
    <subcellularLocation>
        <location evidence="2 11">Cytoplasm</location>
    </subcellularLocation>
</comment>
<evidence type="ECO:0000256" key="2">
    <source>
        <dbReference type="ARBA" id="ARBA00004496"/>
    </source>
</evidence>
<comment type="function">
    <text evidence="11">Hydrolase that can remove conjugated ubiquitin from proteins and may therefore play an important regulatory role at the level of protein turnover by preventing degradation.</text>
</comment>
<dbReference type="GO" id="GO:0005829">
    <property type="term" value="C:cytosol"/>
    <property type="evidence" value="ECO:0007669"/>
    <property type="project" value="TreeGrafter"/>
</dbReference>
<name>A0A0D6EI93_SPOSA</name>